<name>A0AA38YBG9_9EURO</name>
<evidence type="ECO:0000313" key="2">
    <source>
        <dbReference type="Proteomes" id="UP001172681"/>
    </source>
</evidence>
<accession>A0AA38YBG9</accession>
<evidence type="ECO:0000313" key="1">
    <source>
        <dbReference type="EMBL" id="KAJ9642781.1"/>
    </source>
</evidence>
<protein>
    <submittedName>
        <fullName evidence="1">Uncharacterized protein</fullName>
    </submittedName>
</protein>
<dbReference type="AlphaFoldDB" id="A0AA38YBG9"/>
<comment type="caution">
    <text evidence="1">The sequence shown here is derived from an EMBL/GenBank/DDBJ whole genome shotgun (WGS) entry which is preliminary data.</text>
</comment>
<dbReference type="Proteomes" id="UP001172681">
    <property type="component" value="Unassembled WGS sequence"/>
</dbReference>
<proteinExistence type="predicted"/>
<sequence>MPLSMSAPTLPSIEPVAALLNDFRTTLRILNLLRLYELLRSLILRETDTDLDRFTRTVLVAQACSYLNFQVMESIMHLTDKQILPSSIVLRRGGPDAWMRWAFRSWLLAVSLDFVRLGWDAMKHRRPTMGSTTIADRDSFAGVKEEIDHTWWAELQSSVAWLPVSLHLSLPHGLPGMNDGLMSLSSLLAEWPLCKAAWDATS</sequence>
<reference evidence="1" key="1">
    <citation type="submission" date="2022-10" db="EMBL/GenBank/DDBJ databases">
        <title>Culturing micro-colonial fungi from biological soil crusts in the Mojave desert and describing Neophaeococcomyces mojavensis, and introducing the new genera and species Taxawa tesnikishii.</title>
        <authorList>
            <person name="Kurbessoian T."/>
            <person name="Stajich J.E."/>
        </authorList>
    </citation>
    <scope>NUCLEOTIDE SEQUENCE</scope>
    <source>
        <strain evidence="1">TK_35</strain>
    </source>
</reference>
<dbReference type="EMBL" id="JAPDRN010000009">
    <property type="protein sequence ID" value="KAJ9642781.1"/>
    <property type="molecule type" value="Genomic_DNA"/>
</dbReference>
<gene>
    <name evidence="1" type="ORF">H2204_002429</name>
</gene>
<organism evidence="1 2">
    <name type="scientific">Knufia peltigerae</name>
    <dbReference type="NCBI Taxonomy" id="1002370"/>
    <lineage>
        <taxon>Eukaryota</taxon>
        <taxon>Fungi</taxon>
        <taxon>Dikarya</taxon>
        <taxon>Ascomycota</taxon>
        <taxon>Pezizomycotina</taxon>
        <taxon>Eurotiomycetes</taxon>
        <taxon>Chaetothyriomycetidae</taxon>
        <taxon>Chaetothyriales</taxon>
        <taxon>Trichomeriaceae</taxon>
        <taxon>Knufia</taxon>
    </lineage>
</organism>
<keyword evidence="2" id="KW-1185">Reference proteome</keyword>